<dbReference type="EC" id="3.5.4.2" evidence="3 8"/>
<dbReference type="CDD" id="cd01295">
    <property type="entry name" value="AdeC"/>
    <property type="match status" value="1"/>
</dbReference>
<dbReference type="GO" id="GO:0000034">
    <property type="term" value="F:adenine deaminase activity"/>
    <property type="evidence" value="ECO:0007669"/>
    <property type="project" value="UniProtKB-UniRule"/>
</dbReference>
<dbReference type="PANTHER" id="PTHR11113:SF2">
    <property type="entry name" value="ADENINE DEAMINASE"/>
    <property type="match status" value="1"/>
</dbReference>
<evidence type="ECO:0000256" key="7">
    <source>
        <dbReference type="ARBA" id="ARBA00069718"/>
    </source>
</evidence>
<dbReference type="InterPro" id="IPR006680">
    <property type="entry name" value="Amidohydro-rel"/>
</dbReference>
<reference evidence="11" key="1">
    <citation type="submission" date="2015-08" db="EMBL/GenBank/DDBJ databases">
        <title>Complete DNA Sequence of Pseudomonas syringae pv. actinidiae, the Causal Agent of Kiwifruit Canker Disease.</title>
        <authorList>
            <person name="Rikkerink E.H.A."/>
            <person name="Fineran P.C."/>
        </authorList>
    </citation>
    <scope>NUCLEOTIDE SEQUENCE</scope>
    <source>
        <strain evidence="11">DSM 13666</strain>
    </source>
</reference>
<dbReference type="Gene3D" id="3.20.20.140">
    <property type="entry name" value="Metal-dependent hydrolases"/>
    <property type="match status" value="1"/>
</dbReference>
<dbReference type="Gene3D" id="2.30.40.10">
    <property type="entry name" value="Urease, subunit C, domain 1"/>
    <property type="match status" value="1"/>
</dbReference>
<evidence type="ECO:0000256" key="4">
    <source>
        <dbReference type="ARBA" id="ARBA00022801"/>
    </source>
</evidence>
<comment type="cofactor">
    <cofactor evidence="1 8">
        <name>Mn(2+)</name>
        <dbReference type="ChEBI" id="CHEBI:29035"/>
    </cofactor>
</comment>
<gene>
    <name evidence="8" type="primary">ade</name>
    <name evidence="11" type="ORF">AMD02_18465</name>
</gene>
<dbReference type="RefSeq" id="WP_053432413.1">
    <property type="nucleotide sequence ID" value="NZ_CP040441.1"/>
</dbReference>
<evidence type="ECO:0000256" key="1">
    <source>
        <dbReference type="ARBA" id="ARBA00001936"/>
    </source>
</evidence>
<keyword evidence="4 8" id="KW-0378">Hydrolase</keyword>
<comment type="catalytic activity">
    <reaction evidence="6 8">
        <text>adenine + H2O + H(+) = hypoxanthine + NH4(+)</text>
        <dbReference type="Rhea" id="RHEA:23688"/>
        <dbReference type="ChEBI" id="CHEBI:15377"/>
        <dbReference type="ChEBI" id="CHEBI:15378"/>
        <dbReference type="ChEBI" id="CHEBI:16708"/>
        <dbReference type="ChEBI" id="CHEBI:17368"/>
        <dbReference type="ChEBI" id="CHEBI:28938"/>
        <dbReference type="EC" id="3.5.4.2"/>
    </reaction>
</comment>
<evidence type="ECO:0000256" key="8">
    <source>
        <dbReference type="HAMAP-Rule" id="MF_01518"/>
    </source>
</evidence>
<evidence type="ECO:0000256" key="2">
    <source>
        <dbReference type="ARBA" id="ARBA00006773"/>
    </source>
</evidence>
<evidence type="ECO:0000256" key="5">
    <source>
        <dbReference type="ARBA" id="ARBA00023211"/>
    </source>
</evidence>
<comment type="similarity">
    <text evidence="2 8">Belongs to the metallo-dependent hydrolases superfamily. Adenine deaminase family.</text>
</comment>
<dbReference type="GeneID" id="87596211"/>
<dbReference type="InterPro" id="IPR006679">
    <property type="entry name" value="Adenine_deam"/>
</dbReference>
<evidence type="ECO:0000313" key="11">
    <source>
        <dbReference type="EMBL" id="KOO36178.1"/>
    </source>
</evidence>
<evidence type="ECO:0000256" key="3">
    <source>
        <dbReference type="ARBA" id="ARBA00012782"/>
    </source>
</evidence>
<evidence type="ECO:0000256" key="6">
    <source>
        <dbReference type="ARBA" id="ARBA00047720"/>
    </source>
</evidence>
<proteinExistence type="inferred from homology"/>
<dbReference type="EMBL" id="LILD01000014">
    <property type="protein sequence ID" value="KOO36178.1"/>
    <property type="molecule type" value="Genomic_DNA"/>
</dbReference>
<dbReference type="InterPro" id="IPR011059">
    <property type="entry name" value="Metal-dep_hydrolase_composite"/>
</dbReference>
<dbReference type="PANTHER" id="PTHR11113">
    <property type="entry name" value="N-ACETYLGLUCOSAMINE-6-PHOSPHATE DEACETYLASE"/>
    <property type="match status" value="1"/>
</dbReference>
<keyword evidence="5 8" id="KW-0464">Manganese</keyword>
<dbReference type="InterPro" id="IPR032466">
    <property type="entry name" value="Metal_Hydrolase"/>
</dbReference>
<evidence type="ECO:0000259" key="9">
    <source>
        <dbReference type="Pfam" id="PF01979"/>
    </source>
</evidence>
<dbReference type="SUPFAM" id="SSF51556">
    <property type="entry name" value="Metallo-dependent hydrolases"/>
    <property type="match status" value="1"/>
</dbReference>
<dbReference type="InterPro" id="IPR026912">
    <property type="entry name" value="Adenine_deam_C"/>
</dbReference>
<dbReference type="PATRIC" id="fig|136160.3.peg.3654"/>
<protein>
    <recommendedName>
        <fullName evidence="7 8">Adenine deaminase</fullName>
        <shortName evidence="8">Adenase</shortName>
        <shortName evidence="8">Adenine aminase</shortName>
        <ecNumber evidence="3 8">3.5.4.2</ecNumber>
    </recommendedName>
</protein>
<evidence type="ECO:0000259" key="10">
    <source>
        <dbReference type="Pfam" id="PF13382"/>
    </source>
</evidence>
<feature type="domain" description="Adenine deaminase C-terminal" evidence="10">
    <location>
        <begin position="406"/>
        <end position="573"/>
    </location>
</feature>
<dbReference type="GO" id="GO:0006146">
    <property type="term" value="P:adenine catabolic process"/>
    <property type="evidence" value="ECO:0007669"/>
    <property type="project" value="InterPro"/>
</dbReference>
<organism evidence="11">
    <name type="scientific">Halalkalibacterium halodurans</name>
    <name type="common">Bacillus halodurans</name>
    <dbReference type="NCBI Taxonomy" id="86665"/>
    <lineage>
        <taxon>Bacteria</taxon>
        <taxon>Bacillati</taxon>
        <taxon>Bacillota</taxon>
        <taxon>Bacilli</taxon>
        <taxon>Bacillales</taxon>
        <taxon>Bacillaceae</taxon>
        <taxon>Halalkalibacterium (ex Joshi et al. 2022)</taxon>
    </lineage>
</organism>
<dbReference type="Pfam" id="PF13382">
    <property type="entry name" value="Adenine_deam_C"/>
    <property type="match status" value="1"/>
</dbReference>
<comment type="caution">
    <text evidence="11">The sequence shown here is derived from an EMBL/GenBank/DDBJ whole genome shotgun (WGS) entry which is preliminary data.</text>
</comment>
<dbReference type="AlphaFoldDB" id="A0A0M0KCN8"/>
<dbReference type="NCBIfam" id="TIGR01178">
    <property type="entry name" value="ade"/>
    <property type="match status" value="1"/>
</dbReference>
<sequence>MTDNRLERKLAIAANQDKADLLIKNGQIVDVFQLETFEGDVVIAGGEIVAISDPGTYEAHEEVDAKGAFIAPAFIDGHVHIESSMVTPEQFAKVVVPHGVTTVIADPHEIANVAGVQGVEYMLDASEGIPLDVKMMVPSCVPATPFEHSGARLTAEEVAELFRDPRIFGLGEVMDYPAVLTRDQEMMAKLKAAHSEGRIVDGHGAGLDSVALNAYTAAGISNDHEAVTPEEAKARLQRGMYLLIREGTAAKDFDALMKAITPMNSRRALFVTDDKHLDELVEEGSIDHHVRKAIQIGVNPLQAIQMASLNAAECFKLAKKGAIAPGFTADLLFIEDLQSLAITHVFKNGTCVAKNGKLIVPIRETVQPPQRLLESVNMKLVTKEQLELSLQSDEEAHLIQIQPGSIVTKHIREKVAVKDGVFIPSVARDQLKLVVAERHHKRGTVGVGIVKGFGLTKGAIATTVAHDSHNIVAVGTNDEDLLAAIKELENIQGGMTIVKDGKVLVSLPLTIGGLMSDQSYDVVCEQIKSVDAAIGALGFTGDFNPFLTLSFLALPVIPEIKLTDQGLFDVTSFSFIDQQVYAEETN</sequence>
<dbReference type="SUPFAM" id="SSF51338">
    <property type="entry name" value="Composite domain of metallo-dependent hydrolases"/>
    <property type="match status" value="1"/>
</dbReference>
<dbReference type="Pfam" id="PF01979">
    <property type="entry name" value="Amidohydro_1"/>
    <property type="match status" value="1"/>
</dbReference>
<feature type="domain" description="Amidohydrolase-related" evidence="9">
    <location>
        <begin position="69"/>
        <end position="350"/>
    </location>
</feature>
<dbReference type="HAMAP" id="MF_01518">
    <property type="entry name" value="Adenine_deamin"/>
    <property type="match status" value="1"/>
</dbReference>
<name>A0A0M0KCN8_ALKHA</name>
<accession>A0A0M0KCN8</accession>
<dbReference type="FunFam" id="3.20.20.140:FF:000016">
    <property type="entry name" value="Adenine deaminase"/>
    <property type="match status" value="1"/>
</dbReference>